<proteinExistence type="predicted"/>
<keyword evidence="1" id="KW-0449">Lipoprotein</keyword>
<reference evidence="1 2" key="1">
    <citation type="submission" date="2008-07" db="EMBL/GenBank/DDBJ databases">
        <title>Complete sequence of Geobacter bemidjiensis BEM.</title>
        <authorList>
            <consortium name="US DOE Joint Genome Institute"/>
            <person name="Lucas S."/>
            <person name="Copeland A."/>
            <person name="Lapidus A."/>
            <person name="Glavina del Rio T."/>
            <person name="Dalin E."/>
            <person name="Tice H."/>
            <person name="Bruce D."/>
            <person name="Goodwin L."/>
            <person name="Pitluck S."/>
            <person name="Kiss H."/>
            <person name="Brettin T."/>
            <person name="Detter J.C."/>
            <person name="Han C."/>
            <person name="Kuske C.R."/>
            <person name="Schmutz J."/>
            <person name="Larimer F."/>
            <person name="Land M."/>
            <person name="Hauser L."/>
            <person name="Kyrpides N."/>
            <person name="Lykidis A."/>
            <person name="Lovley D."/>
            <person name="Richardson P."/>
        </authorList>
    </citation>
    <scope>NUCLEOTIDE SEQUENCE [LARGE SCALE GENOMIC DNA]</scope>
    <source>
        <strain evidence="2">ATCC BAA-1014 / DSM 16622 / JCM 12645 / Bem</strain>
    </source>
</reference>
<dbReference type="PROSITE" id="PS51257">
    <property type="entry name" value="PROKAR_LIPOPROTEIN"/>
    <property type="match status" value="1"/>
</dbReference>
<dbReference type="HOGENOM" id="CLU_149248_0_0_7"/>
<dbReference type="KEGG" id="gbm:Gbem_3312"/>
<dbReference type="OrthoDB" id="5396528at2"/>
<gene>
    <name evidence="1" type="ordered locus">Gbem_3312</name>
</gene>
<dbReference type="Proteomes" id="UP000008825">
    <property type="component" value="Chromosome"/>
</dbReference>
<protein>
    <submittedName>
        <fullName evidence="1">Lipoprotein, putative</fullName>
    </submittedName>
</protein>
<dbReference type="eggNOG" id="ENOG503479N">
    <property type="taxonomic scope" value="Bacteria"/>
</dbReference>
<accession>B5EAG9</accession>
<dbReference type="EMBL" id="CP001124">
    <property type="protein sequence ID" value="ACH40308.1"/>
    <property type="molecule type" value="Genomic_DNA"/>
</dbReference>
<dbReference type="SUPFAM" id="SSF117782">
    <property type="entry name" value="YbjQ-like"/>
    <property type="match status" value="1"/>
</dbReference>
<keyword evidence="2" id="KW-1185">Reference proteome</keyword>
<dbReference type="InterPro" id="IPR035439">
    <property type="entry name" value="UPF0145_dom_sf"/>
</dbReference>
<dbReference type="STRING" id="404380.Gbem_3312"/>
<dbReference type="AlphaFoldDB" id="B5EAG9"/>
<reference evidence="1 2" key="2">
    <citation type="journal article" date="2010" name="BMC Genomics">
        <title>The genome of Geobacter bemidjiensis, exemplar for the subsurface clade of Geobacter species that predominate in Fe(III)-reducing subsurface environments.</title>
        <authorList>
            <person name="Aklujkar M."/>
            <person name="Young N.D."/>
            <person name="Holmes D."/>
            <person name="Chavan M."/>
            <person name="Risso C."/>
            <person name="Kiss H.E."/>
            <person name="Han C.S."/>
            <person name="Land M.L."/>
            <person name="Lovley D.R."/>
        </authorList>
    </citation>
    <scope>NUCLEOTIDE SEQUENCE [LARGE SCALE GENOMIC DNA]</scope>
    <source>
        <strain evidence="2">ATCC BAA-1014 / DSM 16622 / JCM 12645 / Bem</strain>
    </source>
</reference>
<evidence type="ECO:0000313" key="2">
    <source>
        <dbReference type="Proteomes" id="UP000008825"/>
    </source>
</evidence>
<organism evidence="1 2">
    <name type="scientific">Citrifermentans bemidjiense (strain ATCC BAA-1014 / DSM 16622 / JCM 12645 / Bem)</name>
    <name type="common">Geobacter bemidjiensis</name>
    <dbReference type="NCBI Taxonomy" id="404380"/>
    <lineage>
        <taxon>Bacteria</taxon>
        <taxon>Pseudomonadati</taxon>
        <taxon>Thermodesulfobacteriota</taxon>
        <taxon>Desulfuromonadia</taxon>
        <taxon>Geobacterales</taxon>
        <taxon>Geobacteraceae</taxon>
        <taxon>Citrifermentans</taxon>
    </lineage>
</organism>
<sequence>MGGCLQRVLPVFLLLCAVVFGGCATARLNVVNAPPVLTQDELLRPYYKVGNIQVRRSRYGSHADLTPADYSWAYDALRAEAQKIGADAVILPEVTVEMDTYIFYPVSEMKAKGVAVKFR</sequence>
<evidence type="ECO:0000313" key="1">
    <source>
        <dbReference type="EMBL" id="ACH40308.1"/>
    </source>
</evidence>
<name>B5EAG9_CITBB</name>